<accession>A0A2P0QI96</accession>
<keyword evidence="1" id="KW-0472">Membrane</keyword>
<dbReference type="AlphaFoldDB" id="A0A2P0QI96"/>
<protein>
    <submittedName>
        <fullName evidence="2">Uncharacterized protein</fullName>
    </submittedName>
</protein>
<dbReference type="EMBL" id="KX009064">
    <property type="protein sequence ID" value="ARO45300.1"/>
    <property type="molecule type" value="Genomic_DNA"/>
</dbReference>
<organism evidence="2">
    <name type="scientific">Pseudomonas syringae pv. actinidiae</name>
    <dbReference type="NCBI Taxonomy" id="103796"/>
    <lineage>
        <taxon>Bacteria</taxon>
        <taxon>Pseudomonadati</taxon>
        <taxon>Pseudomonadota</taxon>
        <taxon>Gammaproteobacteria</taxon>
        <taxon>Pseudomonadales</taxon>
        <taxon>Pseudomonadaceae</taxon>
        <taxon>Pseudomonas</taxon>
        <taxon>Pseudomonas syringae</taxon>
    </lineage>
</organism>
<geneLocation type="plasmid" evidence="2">
    <name>pPK_RT811</name>
</geneLocation>
<proteinExistence type="predicted"/>
<feature type="transmembrane region" description="Helical" evidence="1">
    <location>
        <begin position="44"/>
        <end position="66"/>
    </location>
</feature>
<sequence length="78" mass="8934">MGTEPWKWIILCVLTGVIYPFAHDLIIWLNWISAPIYWVYWAKATAVSLTLSVFGACAIYVFFAWLGSIPSEDPRQPK</sequence>
<name>A0A2P0QI96_PSESF</name>
<evidence type="ECO:0000256" key="1">
    <source>
        <dbReference type="SAM" id="Phobius"/>
    </source>
</evidence>
<evidence type="ECO:0000313" key="2">
    <source>
        <dbReference type="EMBL" id="ARO45300.1"/>
    </source>
</evidence>
<reference evidence="2" key="1">
    <citation type="submission" date="2016-03" db="EMBL/GenBank/DDBJ databases">
        <title>The evolution of Pseudomonas syringae pv. actinidiae in New Zealand.</title>
        <authorList>
            <person name="Taiaroa G."/>
            <person name="Poulter R.T.M."/>
            <person name="Lamont I."/>
            <person name="Stockwell P."/>
            <person name="Butler M.I."/>
        </authorList>
    </citation>
    <scope>NUCLEOTIDE SEQUENCE</scope>
    <source>
        <strain evidence="2">RT811</strain>
        <plasmid evidence="2">pPK_RT811</plasmid>
    </source>
</reference>
<keyword evidence="2" id="KW-0614">Plasmid</keyword>
<keyword evidence="1" id="KW-0812">Transmembrane</keyword>
<feature type="transmembrane region" description="Helical" evidence="1">
    <location>
        <begin position="6"/>
        <end position="32"/>
    </location>
</feature>
<keyword evidence="1" id="KW-1133">Transmembrane helix</keyword>